<name>A0ACC1B391_9ROSI</name>
<evidence type="ECO:0000313" key="2">
    <source>
        <dbReference type="Proteomes" id="UP001164250"/>
    </source>
</evidence>
<sequence length="184" mass="20828">MPVLLFSESCNFDVDDAVEKLEKLGIVSQDNIGNYTCVDVKMANEIIGTTTEEMNLFTTTRSSLFMYRDVDGIGCMIWVGDLIDVLNFDDGGNTLHICLAHSEFGGSSRLSNAAININCYGWIILLGFIFMAFVEIQGKTESYAQKSHHYHVARARGTICQSWMRPRMKISQQIFQDLLTFLWM</sequence>
<gene>
    <name evidence="1" type="ORF">Patl1_26720</name>
</gene>
<proteinExistence type="predicted"/>
<reference evidence="2" key="1">
    <citation type="journal article" date="2023" name="G3 (Bethesda)">
        <title>Genome assembly and association tests identify interacting loci associated with vigor, precocity, and sex in interspecific pistachio rootstocks.</title>
        <authorList>
            <person name="Palmer W."/>
            <person name="Jacygrad E."/>
            <person name="Sagayaradj S."/>
            <person name="Cavanaugh K."/>
            <person name="Han R."/>
            <person name="Bertier L."/>
            <person name="Beede B."/>
            <person name="Kafkas S."/>
            <person name="Golino D."/>
            <person name="Preece J."/>
            <person name="Michelmore R."/>
        </authorList>
    </citation>
    <scope>NUCLEOTIDE SEQUENCE [LARGE SCALE GENOMIC DNA]</scope>
</reference>
<evidence type="ECO:0000313" key="1">
    <source>
        <dbReference type="EMBL" id="KAJ0093352.1"/>
    </source>
</evidence>
<accession>A0ACC1B391</accession>
<dbReference type="Proteomes" id="UP001164250">
    <property type="component" value="Chromosome 7"/>
</dbReference>
<protein>
    <submittedName>
        <fullName evidence="1">Uncharacterized protein</fullName>
    </submittedName>
</protein>
<keyword evidence="2" id="KW-1185">Reference proteome</keyword>
<comment type="caution">
    <text evidence="1">The sequence shown here is derived from an EMBL/GenBank/DDBJ whole genome shotgun (WGS) entry which is preliminary data.</text>
</comment>
<dbReference type="EMBL" id="CM047903">
    <property type="protein sequence ID" value="KAJ0093352.1"/>
    <property type="molecule type" value="Genomic_DNA"/>
</dbReference>
<organism evidence="1 2">
    <name type="scientific">Pistacia atlantica</name>
    <dbReference type="NCBI Taxonomy" id="434234"/>
    <lineage>
        <taxon>Eukaryota</taxon>
        <taxon>Viridiplantae</taxon>
        <taxon>Streptophyta</taxon>
        <taxon>Embryophyta</taxon>
        <taxon>Tracheophyta</taxon>
        <taxon>Spermatophyta</taxon>
        <taxon>Magnoliopsida</taxon>
        <taxon>eudicotyledons</taxon>
        <taxon>Gunneridae</taxon>
        <taxon>Pentapetalae</taxon>
        <taxon>rosids</taxon>
        <taxon>malvids</taxon>
        <taxon>Sapindales</taxon>
        <taxon>Anacardiaceae</taxon>
        <taxon>Pistacia</taxon>
    </lineage>
</organism>